<name>A0A6A5WUC8_9PLEO</name>
<dbReference type="AlphaFoldDB" id="A0A6A5WUC8"/>
<organism evidence="1 2">
    <name type="scientific">Amniculicola lignicola CBS 123094</name>
    <dbReference type="NCBI Taxonomy" id="1392246"/>
    <lineage>
        <taxon>Eukaryota</taxon>
        <taxon>Fungi</taxon>
        <taxon>Dikarya</taxon>
        <taxon>Ascomycota</taxon>
        <taxon>Pezizomycotina</taxon>
        <taxon>Dothideomycetes</taxon>
        <taxon>Pleosporomycetidae</taxon>
        <taxon>Pleosporales</taxon>
        <taxon>Amniculicolaceae</taxon>
        <taxon>Amniculicola</taxon>
    </lineage>
</organism>
<proteinExistence type="predicted"/>
<accession>A0A6A5WUC8</accession>
<dbReference type="Proteomes" id="UP000799779">
    <property type="component" value="Unassembled WGS sequence"/>
</dbReference>
<gene>
    <name evidence="1" type="ORF">P154DRAFT_457411</name>
</gene>
<reference evidence="1" key="1">
    <citation type="journal article" date="2020" name="Stud. Mycol.">
        <title>101 Dothideomycetes genomes: a test case for predicting lifestyles and emergence of pathogens.</title>
        <authorList>
            <person name="Haridas S."/>
            <person name="Albert R."/>
            <person name="Binder M."/>
            <person name="Bloem J."/>
            <person name="Labutti K."/>
            <person name="Salamov A."/>
            <person name="Andreopoulos B."/>
            <person name="Baker S."/>
            <person name="Barry K."/>
            <person name="Bills G."/>
            <person name="Bluhm B."/>
            <person name="Cannon C."/>
            <person name="Castanera R."/>
            <person name="Culley D."/>
            <person name="Daum C."/>
            <person name="Ezra D."/>
            <person name="Gonzalez J."/>
            <person name="Henrissat B."/>
            <person name="Kuo A."/>
            <person name="Liang C."/>
            <person name="Lipzen A."/>
            <person name="Lutzoni F."/>
            <person name="Magnuson J."/>
            <person name="Mondo S."/>
            <person name="Nolan M."/>
            <person name="Ohm R."/>
            <person name="Pangilinan J."/>
            <person name="Park H.-J."/>
            <person name="Ramirez L."/>
            <person name="Alfaro M."/>
            <person name="Sun H."/>
            <person name="Tritt A."/>
            <person name="Yoshinaga Y."/>
            <person name="Zwiers L.-H."/>
            <person name="Turgeon B."/>
            <person name="Goodwin S."/>
            <person name="Spatafora J."/>
            <person name="Crous P."/>
            <person name="Grigoriev I."/>
        </authorList>
    </citation>
    <scope>NUCLEOTIDE SEQUENCE</scope>
    <source>
        <strain evidence="1">CBS 123094</strain>
    </source>
</reference>
<evidence type="ECO:0000313" key="2">
    <source>
        <dbReference type="Proteomes" id="UP000799779"/>
    </source>
</evidence>
<evidence type="ECO:0000313" key="1">
    <source>
        <dbReference type="EMBL" id="KAF2005430.1"/>
    </source>
</evidence>
<dbReference type="OrthoDB" id="4297596at2759"/>
<protein>
    <submittedName>
        <fullName evidence="1">Uncharacterized protein</fullName>
    </submittedName>
</protein>
<keyword evidence="2" id="KW-1185">Reference proteome</keyword>
<dbReference type="EMBL" id="ML977563">
    <property type="protein sequence ID" value="KAF2005430.1"/>
    <property type="molecule type" value="Genomic_DNA"/>
</dbReference>
<sequence length="153" mass="17504">MESDGKESRIIIRARVTDIPGELCRRPITLGEIFCTNILGRSFNTKVSASKFDAVHIPHGFDSDKPVKRWFIYDLNVACNLEEKELLARIPHHVYQTSLVDNQWIFVERDAWLPNAKSYCAMFCWGGRREQEIAEALRKKETGFIASASTINS</sequence>